<dbReference type="NCBIfam" id="TIGR00254">
    <property type="entry name" value="GGDEF"/>
    <property type="match status" value="1"/>
</dbReference>
<keyword evidence="1" id="KW-0812">Transmembrane</keyword>
<dbReference type="Gene3D" id="3.40.190.10">
    <property type="entry name" value="Periplasmic binding protein-like II"/>
    <property type="match status" value="2"/>
</dbReference>
<proteinExistence type="predicted"/>
<dbReference type="Proteomes" id="UP000477488">
    <property type="component" value="Unassembled WGS sequence"/>
</dbReference>
<dbReference type="SUPFAM" id="SSF53850">
    <property type="entry name" value="Periplasmic binding protein-like II"/>
    <property type="match status" value="1"/>
</dbReference>
<accession>A0A6L5XIY5</accession>
<dbReference type="SUPFAM" id="SSF55073">
    <property type="entry name" value="Nucleotide cyclase"/>
    <property type="match status" value="1"/>
</dbReference>
<dbReference type="CDD" id="cd13704">
    <property type="entry name" value="PBP2_HisK"/>
    <property type="match status" value="1"/>
</dbReference>
<comment type="caution">
    <text evidence="3">The sequence shown here is derived from an EMBL/GenBank/DDBJ whole genome shotgun (WGS) entry which is preliminary data.</text>
</comment>
<dbReference type="AlphaFoldDB" id="A0A6L5XIY5"/>
<dbReference type="EMBL" id="VUMH01000002">
    <property type="protein sequence ID" value="MSS27180.1"/>
    <property type="molecule type" value="Genomic_DNA"/>
</dbReference>
<dbReference type="PANTHER" id="PTHR46663">
    <property type="entry name" value="DIGUANYLATE CYCLASE DGCT-RELATED"/>
    <property type="match status" value="1"/>
</dbReference>
<keyword evidence="1" id="KW-0472">Membrane</keyword>
<dbReference type="InterPro" id="IPR029787">
    <property type="entry name" value="Nucleotide_cyclase"/>
</dbReference>
<organism evidence="3 4">
    <name type="scientific">Desulfovibrio porci</name>
    <dbReference type="NCBI Taxonomy" id="2605782"/>
    <lineage>
        <taxon>Bacteria</taxon>
        <taxon>Pseudomonadati</taxon>
        <taxon>Thermodesulfobacteriota</taxon>
        <taxon>Desulfovibrionia</taxon>
        <taxon>Desulfovibrionales</taxon>
        <taxon>Desulfovibrionaceae</taxon>
        <taxon>Desulfovibrio</taxon>
    </lineage>
</organism>
<feature type="transmembrane region" description="Helical" evidence="1">
    <location>
        <begin position="12"/>
        <end position="31"/>
    </location>
</feature>
<keyword evidence="1" id="KW-1133">Transmembrane helix</keyword>
<dbReference type="CDD" id="cd01949">
    <property type="entry name" value="GGDEF"/>
    <property type="match status" value="1"/>
</dbReference>
<keyword evidence="4" id="KW-1185">Reference proteome</keyword>
<reference evidence="3 4" key="1">
    <citation type="submission" date="2019-09" db="EMBL/GenBank/DDBJ databases">
        <title>In-depth cultivation of the pig gut microbiome towards novel bacterial diversity and tailored functional studies.</title>
        <authorList>
            <person name="Wylensek D."/>
            <person name="Hitch T.C.A."/>
            <person name="Clavel T."/>
        </authorList>
    </citation>
    <scope>NUCLEOTIDE SEQUENCE [LARGE SCALE GENOMIC DNA]</scope>
    <source>
        <strain evidence="3 4">PG-178-WT-4</strain>
    </source>
</reference>
<evidence type="ECO:0000313" key="3">
    <source>
        <dbReference type="EMBL" id="MSS27180.1"/>
    </source>
</evidence>
<dbReference type="InterPro" id="IPR001638">
    <property type="entry name" value="Solute-binding_3/MltF_N"/>
</dbReference>
<dbReference type="Pfam" id="PF00990">
    <property type="entry name" value="GGDEF"/>
    <property type="match status" value="1"/>
</dbReference>
<dbReference type="SMART" id="SM00267">
    <property type="entry name" value="GGDEF"/>
    <property type="match status" value="1"/>
</dbReference>
<dbReference type="RefSeq" id="WP_154509273.1">
    <property type="nucleotide sequence ID" value="NZ_VUMH01000002.1"/>
</dbReference>
<gene>
    <name evidence="3" type="ORF">FYJ44_03775</name>
</gene>
<dbReference type="InterPro" id="IPR052163">
    <property type="entry name" value="DGC-Regulatory_Protein"/>
</dbReference>
<evidence type="ECO:0000313" key="4">
    <source>
        <dbReference type="Proteomes" id="UP000477488"/>
    </source>
</evidence>
<dbReference type="Gene3D" id="3.30.70.270">
    <property type="match status" value="1"/>
</dbReference>
<dbReference type="PROSITE" id="PS51257">
    <property type="entry name" value="PROKAR_LIPOPROTEIN"/>
    <property type="match status" value="1"/>
</dbReference>
<dbReference type="PROSITE" id="PS50887">
    <property type="entry name" value="GGDEF"/>
    <property type="match status" value="1"/>
</dbReference>
<dbReference type="PANTHER" id="PTHR46663:SF2">
    <property type="entry name" value="GGDEF DOMAIN-CONTAINING PROTEIN"/>
    <property type="match status" value="1"/>
</dbReference>
<dbReference type="SMART" id="SM00062">
    <property type="entry name" value="PBPb"/>
    <property type="match status" value="1"/>
</dbReference>
<dbReference type="InterPro" id="IPR000160">
    <property type="entry name" value="GGDEF_dom"/>
</dbReference>
<sequence>MKKFNAVLGKYGWSAGFVVFLAACLALFFSSPPRFGNMPRMTFTPGNIYEKTLVVAMDYDYQPYSFFDGNGKPAGFDVELIYALADKMGVNADVRLMPWNDARNAVLSGRADLLTGLERVPENMPAFELSVPLHNDPFIAFGTAPLDGMSGLHGKRIAVLRGSASYDTILKPYGFARGITLYDSYHDVFASVIRGENDYAVSRYSVGRRELVQLGAEHIQAAVVLPNNYLCIGVRGGNRALLERVDAALVELAVNGTKEALVEKWLERYVDVISWADFLKAYKVSIMGASCGLALLIGFFIAYSRSRNARLRQKDMERILEYQRLITEATKGLYENIYELDITRNRAASEETRHYFERLGIPGDTPVDEALRHIAATQIRTEDRQGYLDAFSPEKVLEAYQKGVRSLSYDFMISGDGKSYYWLRIMARIFVLPQDRSVRLIVYRQNIDAEKRHWKMYQYQRMVMEAAKGLYEDIYEMDMTHNCAGNEETRAYFETLGLPGDAAYDRFLRCVAEKQIKDEYRQRYLDAFLPDRVLQAYARGTDSLVCEVMLSTDGVRYYWLRITARVFFWAEDNSVRIFSFRQNIDAEKSRESLLSAQARLDPLTGLYNKTVTENLIGEALTSGAAGDCRYAFFILDVDNFKLVNDDFGHAVGDMVLREFSAELKRQFREKDIVGRIGGDEFAAFLLAPDRDWVEKKARALSSALRKSFRSDAGDFSISASIGIALAPEDGTDFAALYKNADAALYQTKKRGKNGFTVHAGA</sequence>
<feature type="domain" description="GGDEF" evidence="2">
    <location>
        <begin position="628"/>
        <end position="760"/>
    </location>
</feature>
<dbReference type="Pfam" id="PF00497">
    <property type="entry name" value="SBP_bac_3"/>
    <property type="match status" value="1"/>
</dbReference>
<protein>
    <submittedName>
        <fullName evidence="3">Diguanylate cyclase</fullName>
    </submittedName>
</protein>
<dbReference type="InterPro" id="IPR043128">
    <property type="entry name" value="Rev_trsase/Diguanyl_cyclase"/>
</dbReference>
<name>A0A6L5XIY5_9BACT</name>
<evidence type="ECO:0000256" key="1">
    <source>
        <dbReference type="SAM" id="Phobius"/>
    </source>
</evidence>
<evidence type="ECO:0000259" key="2">
    <source>
        <dbReference type="PROSITE" id="PS50887"/>
    </source>
</evidence>